<dbReference type="EMBL" id="JAMXQV010000004">
    <property type="protein sequence ID" value="MCR6483443.1"/>
    <property type="molecule type" value="Genomic_DNA"/>
</dbReference>
<protein>
    <recommendedName>
        <fullName evidence="4">Transferase</fullName>
    </recommendedName>
</protein>
<feature type="transmembrane region" description="Helical" evidence="1">
    <location>
        <begin position="103"/>
        <end position="123"/>
    </location>
</feature>
<gene>
    <name evidence="2" type="ORF">M8542_11515</name>
</gene>
<comment type="caution">
    <text evidence="2">The sequence shown here is derived from an EMBL/GenBank/DDBJ whole genome shotgun (WGS) entry which is preliminary data.</text>
</comment>
<keyword evidence="1" id="KW-1133">Transmembrane helix</keyword>
<keyword evidence="1" id="KW-0812">Transmembrane</keyword>
<accession>A0A9X2SIY3</accession>
<feature type="transmembrane region" description="Helical" evidence="1">
    <location>
        <begin position="67"/>
        <end position="91"/>
    </location>
</feature>
<keyword evidence="1" id="KW-0472">Membrane</keyword>
<proteinExistence type="predicted"/>
<dbReference type="AlphaFoldDB" id="A0A9X2SIY3"/>
<name>A0A9X2SIY3_9PSEU</name>
<evidence type="ECO:0000256" key="1">
    <source>
        <dbReference type="SAM" id="Phobius"/>
    </source>
</evidence>
<feature type="transmembrane region" description="Helical" evidence="1">
    <location>
        <begin position="12"/>
        <end position="41"/>
    </location>
</feature>
<dbReference type="RefSeq" id="WP_257920061.1">
    <property type="nucleotide sequence ID" value="NZ_JAMXQV010000004.1"/>
</dbReference>
<sequence length="390" mass="41620">MTAMAMASGYVAVHLLVTVGVAGWVVVCWAAPAAALGMVAWRLRCRRRAGATEVAALVARFVSPRPWWWRPVFVVGEGAGVTLLAAGFVAVATVQRRSAELPVMTQLVGLPCGLAVAGAGFVLTRFCRPRAARAAAQAVLADGRAPVLYLRSFADDAATTQVDDGMIPLLHSREEQLAAALGALGPVIAVGRPGQPLPQLGAARFSLPLDDWQDTVRELMGLSRLIVLSLGAGEGLWWEVRQARATQPPRKLMLLLPGRSPQVAERLAAVVPDLPRLDDVAGADPWVRAVVVFGTGWVPRMYPVGPRTRRGVIARRAAHAMAPYDLRTDAQFVGRAMTAALASVGIRAPLMGQRARLSLATSLWQGGKLLTITGLLIWLAIRVLQWFGLG</sequence>
<reference evidence="2" key="1">
    <citation type="submission" date="2022-06" db="EMBL/GenBank/DDBJ databases">
        <title>Amycolatopsis iheyaensis sp. nov., a new species of the genus Amycolatopsis isolated from soil in Iheya island, Japan.</title>
        <authorList>
            <person name="Ngamcharungchit C."/>
            <person name="Kanto H."/>
            <person name="Take A."/>
            <person name="Intra B."/>
            <person name="Matsumoto A."/>
            <person name="Panbangred W."/>
            <person name="Inahashi Y."/>
        </authorList>
    </citation>
    <scope>NUCLEOTIDE SEQUENCE</scope>
    <source>
        <strain evidence="2">OK19-0408</strain>
    </source>
</reference>
<evidence type="ECO:0000313" key="2">
    <source>
        <dbReference type="EMBL" id="MCR6483443.1"/>
    </source>
</evidence>
<evidence type="ECO:0008006" key="4">
    <source>
        <dbReference type="Google" id="ProtNLM"/>
    </source>
</evidence>
<organism evidence="2 3">
    <name type="scientific">Amycolatopsis iheyensis</name>
    <dbReference type="NCBI Taxonomy" id="2945988"/>
    <lineage>
        <taxon>Bacteria</taxon>
        <taxon>Bacillati</taxon>
        <taxon>Actinomycetota</taxon>
        <taxon>Actinomycetes</taxon>
        <taxon>Pseudonocardiales</taxon>
        <taxon>Pseudonocardiaceae</taxon>
        <taxon>Amycolatopsis</taxon>
    </lineage>
</organism>
<keyword evidence="3" id="KW-1185">Reference proteome</keyword>
<dbReference type="Proteomes" id="UP001144096">
    <property type="component" value="Unassembled WGS sequence"/>
</dbReference>
<feature type="transmembrane region" description="Helical" evidence="1">
    <location>
        <begin position="369"/>
        <end position="388"/>
    </location>
</feature>
<evidence type="ECO:0000313" key="3">
    <source>
        <dbReference type="Proteomes" id="UP001144096"/>
    </source>
</evidence>